<accession>A0A1F5Z1H3</accession>
<evidence type="ECO:0000313" key="3">
    <source>
        <dbReference type="Proteomes" id="UP000177354"/>
    </source>
</evidence>
<reference evidence="2 3" key="1">
    <citation type="journal article" date="2016" name="Nat. Commun.">
        <title>Thousands of microbial genomes shed light on interconnected biogeochemical processes in an aquifer system.</title>
        <authorList>
            <person name="Anantharaman K."/>
            <person name="Brown C.T."/>
            <person name="Hug L.A."/>
            <person name="Sharon I."/>
            <person name="Castelle C.J."/>
            <person name="Probst A.J."/>
            <person name="Thomas B.C."/>
            <person name="Singh A."/>
            <person name="Wilkins M.J."/>
            <person name="Karaoz U."/>
            <person name="Brodie E.L."/>
            <person name="Williams K.H."/>
            <person name="Hubbard S.S."/>
            <person name="Banfield J.F."/>
        </authorList>
    </citation>
    <scope>NUCLEOTIDE SEQUENCE [LARGE SCALE GENOMIC DNA]</scope>
</reference>
<gene>
    <name evidence="2" type="ORF">A2777_06675</name>
</gene>
<feature type="region of interest" description="Disordered" evidence="1">
    <location>
        <begin position="1"/>
        <end position="41"/>
    </location>
</feature>
<comment type="caution">
    <text evidence="2">The sequence shown here is derived from an EMBL/GenBank/DDBJ whole genome shotgun (WGS) entry which is preliminary data.</text>
</comment>
<dbReference type="EMBL" id="MFJF01000018">
    <property type="protein sequence ID" value="OGG06256.1"/>
    <property type="molecule type" value="Genomic_DNA"/>
</dbReference>
<proteinExistence type="predicted"/>
<dbReference type="AlphaFoldDB" id="A0A1F5Z1H3"/>
<evidence type="ECO:0000313" key="2">
    <source>
        <dbReference type="EMBL" id="OGG06256.1"/>
    </source>
</evidence>
<protein>
    <submittedName>
        <fullName evidence="2">Uncharacterized protein</fullName>
    </submittedName>
</protein>
<feature type="compositionally biased region" description="Acidic residues" evidence="1">
    <location>
        <begin position="28"/>
        <end position="38"/>
    </location>
</feature>
<dbReference type="Proteomes" id="UP000177354">
    <property type="component" value="Unassembled WGS sequence"/>
</dbReference>
<name>A0A1F5Z1H3_9BACT</name>
<organism evidence="2 3">
    <name type="scientific">Candidatus Gottesmanbacteria bacterium RIFCSPHIGHO2_01_FULL_40_15</name>
    <dbReference type="NCBI Taxonomy" id="1798376"/>
    <lineage>
        <taxon>Bacteria</taxon>
        <taxon>Candidatus Gottesmaniibacteriota</taxon>
    </lineage>
</organism>
<sequence>MAEEIITSLPSDVINNFSDQYPDRENQEFEDEDSDYPESPDVPIVTGFTRGKSFTLIIGKTVYHGDIYSLTHPERKKPS</sequence>
<feature type="compositionally biased region" description="Polar residues" evidence="1">
    <location>
        <begin position="8"/>
        <end position="19"/>
    </location>
</feature>
<evidence type="ECO:0000256" key="1">
    <source>
        <dbReference type="SAM" id="MobiDB-lite"/>
    </source>
</evidence>